<accession>A0A1I2H926</accession>
<keyword evidence="2" id="KW-0378">Hydrolase</keyword>
<keyword evidence="3" id="KW-0443">Lipid metabolism</keyword>
<evidence type="ECO:0000256" key="3">
    <source>
        <dbReference type="ARBA" id="ARBA00023098"/>
    </source>
</evidence>
<dbReference type="GO" id="GO:0008770">
    <property type="term" value="F:[acyl-carrier-protein] phosphodiesterase activity"/>
    <property type="evidence" value="ECO:0007669"/>
    <property type="project" value="InterPro"/>
</dbReference>
<reference evidence="4 5" key="1">
    <citation type="submission" date="2016-10" db="EMBL/GenBank/DDBJ databases">
        <authorList>
            <person name="de Groot N.N."/>
        </authorList>
    </citation>
    <scope>NUCLEOTIDE SEQUENCE [LARGE SCALE GENOMIC DNA]</scope>
    <source>
        <strain>GEY</strain>
        <strain evidence="5">DSM 9560</strain>
    </source>
</reference>
<evidence type="ECO:0000256" key="1">
    <source>
        <dbReference type="ARBA" id="ARBA00022516"/>
    </source>
</evidence>
<dbReference type="Pfam" id="PF04336">
    <property type="entry name" value="ACP_PD"/>
    <property type="match status" value="1"/>
</dbReference>
<keyword evidence="1" id="KW-0444">Lipid biosynthesis</keyword>
<dbReference type="InterPro" id="IPR007431">
    <property type="entry name" value="ACP_PD"/>
</dbReference>
<gene>
    <name evidence="4" type="ORF">SAMN04488541_102244</name>
</gene>
<dbReference type="RefSeq" id="WP_091546087.1">
    <property type="nucleotide sequence ID" value="NZ_FONY01000022.1"/>
</dbReference>
<evidence type="ECO:0000313" key="4">
    <source>
        <dbReference type="EMBL" id="SFF25873.1"/>
    </source>
</evidence>
<protein>
    <submittedName>
        <fullName evidence="4">Acyl carrier protein phosphodiesterase</fullName>
    </submittedName>
</protein>
<dbReference type="Proteomes" id="UP000199513">
    <property type="component" value="Unassembled WGS sequence"/>
</dbReference>
<dbReference type="STRING" id="1003.SAMN04488541_102244"/>
<evidence type="ECO:0000313" key="5">
    <source>
        <dbReference type="Proteomes" id="UP000199513"/>
    </source>
</evidence>
<organism evidence="4 5">
    <name type="scientific">Thermoflexibacter ruber</name>
    <dbReference type="NCBI Taxonomy" id="1003"/>
    <lineage>
        <taxon>Bacteria</taxon>
        <taxon>Pseudomonadati</taxon>
        <taxon>Bacteroidota</taxon>
        <taxon>Cytophagia</taxon>
        <taxon>Cytophagales</taxon>
        <taxon>Thermoflexibacteraceae</taxon>
        <taxon>Thermoflexibacter</taxon>
    </lineage>
</organism>
<dbReference type="PIRSF" id="PIRSF011489">
    <property type="entry name" value="DUF479"/>
    <property type="match status" value="1"/>
</dbReference>
<keyword evidence="5" id="KW-1185">Reference proteome</keyword>
<dbReference type="PANTHER" id="PTHR38764:SF1">
    <property type="entry name" value="ACYL CARRIER PROTEIN PHOSPHODIESTERASE"/>
    <property type="match status" value="1"/>
</dbReference>
<name>A0A1I2H926_9BACT</name>
<dbReference type="PANTHER" id="PTHR38764">
    <property type="entry name" value="ACYL CARRIER PROTEIN PHOSPHODIESTERASE"/>
    <property type="match status" value="1"/>
</dbReference>
<dbReference type="AlphaFoldDB" id="A0A1I2H926"/>
<sequence length="191" mass="22649">MNFLAHAYLSGEEEEILIGNFIADHVKGKQFLQYSESIAKGILLHRQIDDFTDQHEIVKQSKARLRDKHRHYAGVIVDIFYDHFLAANWSSFHHEDLSSYSQQIHQIIFKYQTLLPQKSLYFFQYMLKNQIFEAYTRIEGIHKVLTGMSHRTPFSSGMEIASESLLMYYEEFKEEFYTFFPLLIDFVAENK</sequence>
<dbReference type="OrthoDB" id="8442777at2"/>
<dbReference type="EMBL" id="FONY01000022">
    <property type="protein sequence ID" value="SFF25873.1"/>
    <property type="molecule type" value="Genomic_DNA"/>
</dbReference>
<dbReference type="GO" id="GO:0006633">
    <property type="term" value="P:fatty acid biosynthetic process"/>
    <property type="evidence" value="ECO:0007669"/>
    <property type="project" value="InterPro"/>
</dbReference>
<proteinExistence type="predicted"/>
<evidence type="ECO:0000256" key="2">
    <source>
        <dbReference type="ARBA" id="ARBA00022801"/>
    </source>
</evidence>